<feature type="domain" description="PDZ" evidence="2">
    <location>
        <begin position="19"/>
        <end position="108"/>
    </location>
</feature>
<evidence type="ECO:0000259" key="2">
    <source>
        <dbReference type="PROSITE" id="PS50106"/>
    </source>
</evidence>
<dbReference type="Proteomes" id="UP001501523">
    <property type="component" value="Unassembled WGS sequence"/>
</dbReference>
<reference evidence="4" key="1">
    <citation type="journal article" date="2019" name="Int. J. Syst. Evol. Microbiol.">
        <title>The Global Catalogue of Microorganisms (GCM) 10K type strain sequencing project: providing services to taxonomists for standard genome sequencing and annotation.</title>
        <authorList>
            <consortium name="The Broad Institute Genomics Platform"/>
            <consortium name="The Broad Institute Genome Sequencing Center for Infectious Disease"/>
            <person name="Wu L."/>
            <person name="Ma J."/>
        </authorList>
    </citation>
    <scope>NUCLEOTIDE SEQUENCE [LARGE SCALE GENOMIC DNA]</scope>
    <source>
        <strain evidence="4">JCM 15421</strain>
    </source>
</reference>
<comment type="caution">
    <text evidence="3">The sequence shown here is derived from an EMBL/GenBank/DDBJ whole genome shotgun (WGS) entry which is preliminary data.</text>
</comment>
<name>A0ABP3TK68_9GAMM</name>
<proteinExistence type="predicted"/>
<organism evidence="3 4">
    <name type="scientific">Dokdonella soli</name>
    <dbReference type="NCBI Taxonomy" id="529810"/>
    <lineage>
        <taxon>Bacteria</taxon>
        <taxon>Pseudomonadati</taxon>
        <taxon>Pseudomonadota</taxon>
        <taxon>Gammaproteobacteria</taxon>
        <taxon>Lysobacterales</taxon>
        <taxon>Rhodanobacteraceae</taxon>
        <taxon>Dokdonella</taxon>
    </lineage>
</organism>
<evidence type="ECO:0000313" key="4">
    <source>
        <dbReference type="Proteomes" id="UP001501523"/>
    </source>
</evidence>
<dbReference type="PROSITE" id="PS50106">
    <property type="entry name" value="PDZ"/>
    <property type="match status" value="1"/>
</dbReference>
<feature type="chain" id="PRO_5045354329" description="PDZ domain-containing protein" evidence="1">
    <location>
        <begin position="24"/>
        <end position="125"/>
    </location>
</feature>
<keyword evidence="4" id="KW-1185">Reference proteome</keyword>
<gene>
    <name evidence="3" type="ORF">GCM10009105_11480</name>
</gene>
<dbReference type="Gene3D" id="2.30.42.10">
    <property type="match status" value="1"/>
</dbReference>
<keyword evidence="1" id="KW-0732">Signal</keyword>
<dbReference type="InterPro" id="IPR036034">
    <property type="entry name" value="PDZ_sf"/>
</dbReference>
<dbReference type="EMBL" id="BAAAEU010000006">
    <property type="protein sequence ID" value="GAA0710376.1"/>
    <property type="molecule type" value="Genomic_DNA"/>
</dbReference>
<sequence length="125" mass="13270">MNLRRILTLLLFLGLCVPLLSSAADEKGWFGFAVSVETEGFSLNPTLRSIKIEKVIPASPAAAQGLAAGDLVLEVQDTLVAGAKARELQATMHKAVGESLRLKLKRGDAEPYVVTLTAAARPKDA</sequence>
<dbReference type="SMART" id="SM00228">
    <property type="entry name" value="PDZ"/>
    <property type="match status" value="1"/>
</dbReference>
<accession>A0ABP3TK68</accession>
<dbReference type="SUPFAM" id="SSF50156">
    <property type="entry name" value="PDZ domain-like"/>
    <property type="match status" value="1"/>
</dbReference>
<evidence type="ECO:0000256" key="1">
    <source>
        <dbReference type="SAM" id="SignalP"/>
    </source>
</evidence>
<dbReference type="RefSeq" id="WP_343788097.1">
    <property type="nucleotide sequence ID" value="NZ_BAAAEU010000006.1"/>
</dbReference>
<feature type="signal peptide" evidence="1">
    <location>
        <begin position="1"/>
        <end position="23"/>
    </location>
</feature>
<dbReference type="Pfam" id="PF13180">
    <property type="entry name" value="PDZ_2"/>
    <property type="match status" value="1"/>
</dbReference>
<protein>
    <recommendedName>
        <fullName evidence="2">PDZ domain-containing protein</fullName>
    </recommendedName>
</protein>
<evidence type="ECO:0000313" key="3">
    <source>
        <dbReference type="EMBL" id="GAA0710376.1"/>
    </source>
</evidence>
<dbReference type="InterPro" id="IPR001478">
    <property type="entry name" value="PDZ"/>
</dbReference>